<accession>A0AAV4SKA0</accession>
<feature type="compositionally biased region" description="Basic and acidic residues" evidence="1">
    <location>
        <begin position="19"/>
        <end position="32"/>
    </location>
</feature>
<comment type="caution">
    <text evidence="2">The sequence shown here is derived from an EMBL/GenBank/DDBJ whole genome shotgun (WGS) entry which is preliminary data.</text>
</comment>
<reference evidence="2 3" key="1">
    <citation type="submission" date="2021-06" db="EMBL/GenBank/DDBJ databases">
        <title>Caerostris darwini draft genome.</title>
        <authorList>
            <person name="Kono N."/>
            <person name="Arakawa K."/>
        </authorList>
    </citation>
    <scope>NUCLEOTIDE SEQUENCE [LARGE SCALE GENOMIC DNA]</scope>
</reference>
<dbReference type="AlphaFoldDB" id="A0AAV4SKA0"/>
<sequence>MRPSGSKDTENGCGGTSKDLTHNTQRGEEIAKTHVTQNSAPPDKGMATVAAMYTEGTFGERKPPSHYEPDSSINAAK</sequence>
<evidence type="ECO:0000313" key="3">
    <source>
        <dbReference type="Proteomes" id="UP001054837"/>
    </source>
</evidence>
<dbReference type="Proteomes" id="UP001054837">
    <property type="component" value="Unassembled WGS sequence"/>
</dbReference>
<gene>
    <name evidence="2" type="ORF">CDAR_86131</name>
</gene>
<feature type="compositionally biased region" description="Basic and acidic residues" evidence="1">
    <location>
        <begin position="1"/>
        <end position="10"/>
    </location>
</feature>
<evidence type="ECO:0000313" key="2">
    <source>
        <dbReference type="EMBL" id="GIY33012.1"/>
    </source>
</evidence>
<protein>
    <submittedName>
        <fullName evidence="2">Uncharacterized protein</fullName>
    </submittedName>
</protein>
<keyword evidence="3" id="KW-1185">Reference proteome</keyword>
<feature type="compositionally biased region" description="Basic and acidic residues" evidence="1">
    <location>
        <begin position="58"/>
        <end position="69"/>
    </location>
</feature>
<proteinExistence type="predicted"/>
<feature type="region of interest" description="Disordered" evidence="1">
    <location>
        <begin position="1"/>
        <end position="77"/>
    </location>
</feature>
<dbReference type="EMBL" id="BPLQ01007889">
    <property type="protein sequence ID" value="GIY33012.1"/>
    <property type="molecule type" value="Genomic_DNA"/>
</dbReference>
<name>A0AAV4SKA0_9ARAC</name>
<evidence type="ECO:0000256" key="1">
    <source>
        <dbReference type="SAM" id="MobiDB-lite"/>
    </source>
</evidence>
<organism evidence="2 3">
    <name type="scientific">Caerostris darwini</name>
    <dbReference type="NCBI Taxonomy" id="1538125"/>
    <lineage>
        <taxon>Eukaryota</taxon>
        <taxon>Metazoa</taxon>
        <taxon>Ecdysozoa</taxon>
        <taxon>Arthropoda</taxon>
        <taxon>Chelicerata</taxon>
        <taxon>Arachnida</taxon>
        <taxon>Araneae</taxon>
        <taxon>Araneomorphae</taxon>
        <taxon>Entelegynae</taxon>
        <taxon>Araneoidea</taxon>
        <taxon>Araneidae</taxon>
        <taxon>Caerostris</taxon>
    </lineage>
</organism>